<evidence type="ECO:0000256" key="1">
    <source>
        <dbReference type="SAM" id="MobiDB-lite"/>
    </source>
</evidence>
<dbReference type="PANTHER" id="PTHR41390:SF1">
    <property type="entry name" value="NADH-UBIQUINONE OXIDOREDUCTASE 213 KDA SUBUNIT"/>
    <property type="match status" value="1"/>
</dbReference>
<dbReference type="OrthoDB" id="3366659at2759"/>
<keyword evidence="3" id="KW-1185">Reference proteome</keyword>
<accession>A0A4Y7QDB6</accession>
<dbReference type="PANTHER" id="PTHR41390">
    <property type="entry name" value="CHROMOSOME 7, WHOLE GENOME SHOTGUN SEQUENCE"/>
    <property type="match status" value="1"/>
</dbReference>
<reference evidence="2 3" key="1">
    <citation type="submission" date="2018-06" db="EMBL/GenBank/DDBJ databases">
        <title>A transcriptomic atlas of mushroom development highlights an independent origin of complex multicellularity.</title>
        <authorList>
            <consortium name="DOE Joint Genome Institute"/>
            <person name="Krizsan K."/>
            <person name="Almasi E."/>
            <person name="Merenyi Z."/>
            <person name="Sahu N."/>
            <person name="Viragh M."/>
            <person name="Koszo T."/>
            <person name="Mondo S."/>
            <person name="Kiss B."/>
            <person name="Balint B."/>
            <person name="Kues U."/>
            <person name="Barry K."/>
            <person name="Hegedus J.C."/>
            <person name="Henrissat B."/>
            <person name="Johnson J."/>
            <person name="Lipzen A."/>
            <person name="Ohm R."/>
            <person name="Nagy I."/>
            <person name="Pangilinan J."/>
            <person name="Yan J."/>
            <person name="Xiong Y."/>
            <person name="Grigoriev I.V."/>
            <person name="Hibbett D.S."/>
            <person name="Nagy L.G."/>
        </authorList>
    </citation>
    <scope>NUCLEOTIDE SEQUENCE [LARGE SCALE GENOMIC DNA]</scope>
    <source>
        <strain evidence="2 3">SZMC22713</strain>
    </source>
</reference>
<dbReference type="AlphaFoldDB" id="A0A4Y7QDB6"/>
<feature type="region of interest" description="Disordered" evidence="1">
    <location>
        <begin position="161"/>
        <end position="208"/>
    </location>
</feature>
<dbReference type="EMBL" id="ML170165">
    <property type="protein sequence ID" value="TDL24849.1"/>
    <property type="molecule type" value="Genomic_DNA"/>
</dbReference>
<evidence type="ECO:0000313" key="2">
    <source>
        <dbReference type="EMBL" id="TDL24849.1"/>
    </source>
</evidence>
<gene>
    <name evidence="2" type="ORF">BD410DRAFT_785569</name>
</gene>
<proteinExistence type="predicted"/>
<dbReference type="VEuPathDB" id="FungiDB:BD410DRAFT_785569"/>
<dbReference type="STRING" id="50990.A0A4Y7QDB6"/>
<name>A0A4Y7QDB6_9AGAM</name>
<organism evidence="2 3">
    <name type="scientific">Rickenella mellea</name>
    <dbReference type="NCBI Taxonomy" id="50990"/>
    <lineage>
        <taxon>Eukaryota</taxon>
        <taxon>Fungi</taxon>
        <taxon>Dikarya</taxon>
        <taxon>Basidiomycota</taxon>
        <taxon>Agaricomycotina</taxon>
        <taxon>Agaricomycetes</taxon>
        <taxon>Hymenochaetales</taxon>
        <taxon>Rickenellaceae</taxon>
        <taxon>Rickenella</taxon>
    </lineage>
</organism>
<evidence type="ECO:0000313" key="3">
    <source>
        <dbReference type="Proteomes" id="UP000294933"/>
    </source>
</evidence>
<sequence>MSESLKPYTVAKGTIASSVAGGLLTASYEATRRRDPHPNSPVHNISLRRRIPLLASSAALNSGIIGFVFFSVREYLVTPCLQSAQNHDRSTYSQRPLSWSDMRTHKLVDTACTASIVGGALNAWKRGVVGVPSGMFTATLLCTFLQFVVNEASISRVKFVSRRSTVQPNPPSNPSSTLSASDVPLNIPSSTDFDETPPPTLPQQPRMTFGQRLASLLGVKPVSDEEYLEKLKRERQMHQRRIDELERDSKDE</sequence>
<protein>
    <submittedName>
        <fullName evidence="2">Uncharacterized protein</fullName>
    </submittedName>
</protein>
<dbReference type="Proteomes" id="UP000294933">
    <property type="component" value="Unassembled WGS sequence"/>
</dbReference>